<dbReference type="Pfam" id="PF02572">
    <property type="entry name" value="CobA_CobO_BtuR"/>
    <property type="match status" value="1"/>
</dbReference>
<keyword evidence="11" id="KW-1185">Reference proteome</keyword>
<dbReference type="GO" id="GO:0008817">
    <property type="term" value="F:corrinoid adenosyltransferase activity"/>
    <property type="evidence" value="ECO:0007669"/>
    <property type="project" value="UniProtKB-EC"/>
</dbReference>
<dbReference type="PANTHER" id="PTHR46638">
    <property type="entry name" value="CORRINOID ADENOSYLTRANSFERASE"/>
    <property type="match status" value="1"/>
</dbReference>
<organism evidence="10 11">
    <name type="scientific">Endomicrobium trichonymphae</name>
    <dbReference type="NCBI Taxonomy" id="1408204"/>
    <lineage>
        <taxon>Bacteria</taxon>
        <taxon>Pseudomonadati</taxon>
        <taxon>Elusimicrobiota</taxon>
        <taxon>Endomicrobiia</taxon>
        <taxon>Endomicrobiales</taxon>
        <taxon>Endomicrobiaceae</taxon>
        <taxon>Candidatus Endomicrobiellum</taxon>
    </lineage>
</organism>
<evidence type="ECO:0000256" key="5">
    <source>
        <dbReference type="ARBA" id="ARBA00031529"/>
    </source>
</evidence>
<comment type="pathway">
    <text evidence="1">Cofactor biosynthesis; adenosylcobalamin biosynthesis; adenosylcobalamin from cob(II)yrinate a,c-diamide: step 2/7.</text>
</comment>
<evidence type="ECO:0000256" key="1">
    <source>
        <dbReference type="ARBA" id="ARBA00005121"/>
    </source>
</evidence>
<protein>
    <recommendedName>
        <fullName evidence="3">corrinoid adenosyltransferase</fullName>
        <ecNumber evidence="3">2.5.1.17</ecNumber>
    </recommendedName>
    <alternativeName>
        <fullName evidence="5">Cob(II)alamin adenosyltransferase</fullName>
    </alternativeName>
    <alternativeName>
        <fullName evidence="7">Cob(II)yrinic acid a,c-diamide adenosyltransferase</fullName>
    </alternativeName>
    <alternativeName>
        <fullName evidence="6">Cobinamide/cobalamin adenosyltransferase</fullName>
    </alternativeName>
</protein>
<dbReference type="InterPro" id="IPR003724">
    <property type="entry name" value="CblAdoTrfase_CobA"/>
</dbReference>
<evidence type="ECO:0000313" key="10">
    <source>
        <dbReference type="EMBL" id="OEG70467.1"/>
    </source>
</evidence>
<dbReference type="GO" id="GO:0009236">
    <property type="term" value="P:cobalamin biosynthetic process"/>
    <property type="evidence" value="ECO:0007669"/>
    <property type="project" value="InterPro"/>
</dbReference>
<reference evidence="10 11" key="1">
    <citation type="submission" date="2015-11" db="EMBL/GenBank/DDBJ databases">
        <title>Evidence for parallel genomic evolution in an endosymbiosis of termite gut flagellates.</title>
        <authorList>
            <person name="Zheng H."/>
        </authorList>
    </citation>
    <scope>NUCLEOTIDE SEQUENCE [LARGE SCALE GENOMIC DNA]</scope>
    <source>
        <strain evidence="10 11">CET450</strain>
    </source>
</reference>
<evidence type="ECO:0000313" key="11">
    <source>
        <dbReference type="Proteomes" id="UP000095237"/>
    </source>
</evidence>
<comment type="function">
    <text evidence="4">Required for both de novo synthesis of the corrin ring for the assimilation of exogenous corrinoids. Participates in the adenosylation of a variety of incomplete and complete corrinoids.</text>
</comment>
<dbReference type="InterPro" id="IPR027417">
    <property type="entry name" value="P-loop_NTPase"/>
</dbReference>
<evidence type="ECO:0000256" key="8">
    <source>
        <dbReference type="ARBA" id="ARBA00048555"/>
    </source>
</evidence>
<comment type="caution">
    <text evidence="10">The sequence shown here is derived from an EMBL/GenBank/DDBJ whole genome shotgun (WGS) entry which is preliminary data.</text>
</comment>
<evidence type="ECO:0000256" key="2">
    <source>
        <dbReference type="ARBA" id="ARBA00007487"/>
    </source>
</evidence>
<accession>A0A1E5IIY8</accession>
<evidence type="ECO:0000256" key="9">
    <source>
        <dbReference type="ARBA" id="ARBA00048692"/>
    </source>
</evidence>
<sequence length="171" mass="19340">MIILNTGNGKGKTTSAIGQIIRSLGHGFRVCLIQLFKGESFYGEQKILVKLGNLDFFSFAKEHPHCIKNVSLDKVVSQCRSALEKLKDLSNVPEKYDLIVLEEFNVALRDKFIDEDEFIDIIKRLSQKSNVIVTGRGAPQLLIDIADLVTEMKEIKHPYKKGIQAQRGMEY</sequence>
<dbReference type="PIRSF" id="PIRSF015617">
    <property type="entry name" value="Adensltrnsf_CobA"/>
    <property type="match status" value="1"/>
</dbReference>
<dbReference type="SUPFAM" id="SSF52540">
    <property type="entry name" value="P-loop containing nucleoside triphosphate hydrolases"/>
    <property type="match status" value="1"/>
</dbReference>
<dbReference type="GO" id="GO:0005524">
    <property type="term" value="F:ATP binding"/>
    <property type="evidence" value="ECO:0007669"/>
    <property type="project" value="InterPro"/>
</dbReference>
<dbReference type="Proteomes" id="UP000095237">
    <property type="component" value="Unassembled WGS sequence"/>
</dbReference>
<dbReference type="PANTHER" id="PTHR46638:SF1">
    <property type="entry name" value="CORRINOID ADENOSYLTRANSFERASE"/>
    <property type="match status" value="1"/>
</dbReference>
<name>A0A1E5IIY8_ENDTX</name>
<evidence type="ECO:0000256" key="6">
    <source>
        <dbReference type="ARBA" id="ARBA00033334"/>
    </source>
</evidence>
<evidence type="ECO:0000256" key="7">
    <source>
        <dbReference type="ARBA" id="ARBA00033354"/>
    </source>
</evidence>
<comment type="catalytic activity">
    <reaction evidence="9">
        <text>2 cob(II)alamin + reduced [electron-transfer flavoprotein] + 2 ATP = 2 adenosylcob(III)alamin + 2 triphosphate + oxidized [electron-transfer flavoprotein] + 3 H(+)</text>
        <dbReference type="Rhea" id="RHEA:28671"/>
        <dbReference type="Rhea" id="RHEA-COMP:10685"/>
        <dbReference type="Rhea" id="RHEA-COMP:10686"/>
        <dbReference type="ChEBI" id="CHEBI:15378"/>
        <dbReference type="ChEBI" id="CHEBI:16304"/>
        <dbReference type="ChEBI" id="CHEBI:18036"/>
        <dbReference type="ChEBI" id="CHEBI:18408"/>
        <dbReference type="ChEBI" id="CHEBI:30616"/>
        <dbReference type="ChEBI" id="CHEBI:57692"/>
        <dbReference type="ChEBI" id="CHEBI:58307"/>
        <dbReference type="EC" id="2.5.1.17"/>
    </reaction>
</comment>
<dbReference type="EMBL" id="LNVX01000325">
    <property type="protein sequence ID" value="OEG70467.1"/>
    <property type="molecule type" value="Genomic_DNA"/>
</dbReference>
<dbReference type="AlphaFoldDB" id="A0A1E5IIY8"/>
<comment type="similarity">
    <text evidence="2">Belongs to the Cob(I)alamin adenosyltransferase family.</text>
</comment>
<proteinExistence type="inferred from homology"/>
<comment type="catalytic activity">
    <reaction evidence="8">
        <text>2 cob(II)yrinate a,c diamide + reduced [electron-transfer flavoprotein] + 2 ATP = 2 adenosylcob(III)yrinate a,c-diamide + 2 triphosphate + oxidized [electron-transfer flavoprotein] + 3 H(+)</text>
        <dbReference type="Rhea" id="RHEA:11528"/>
        <dbReference type="Rhea" id="RHEA-COMP:10685"/>
        <dbReference type="Rhea" id="RHEA-COMP:10686"/>
        <dbReference type="ChEBI" id="CHEBI:15378"/>
        <dbReference type="ChEBI" id="CHEBI:18036"/>
        <dbReference type="ChEBI" id="CHEBI:30616"/>
        <dbReference type="ChEBI" id="CHEBI:57692"/>
        <dbReference type="ChEBI" id="CHEBI:58307"/>
        <dbReference type="ChEBI" id="CHEBI:58503"/>
        <dbReference type="ChEBI" id="CHEBI:58537"/>
        <dbReference type="EC" id="2.5.1.17"/>
    </reaction>
</comment>
<dbReference type="EC" id="2.5.1.17" evidence="3"/>
<evidence type="ECO:0000256" key="3">
    <source>
        <dbReference type="ARBA" id="ARBA00012454"/>
    </source>
</evidence>
<dbReference type="Gene3D" id="3.40.50.300">
    <property type="entry name" value="P-loop containing nucleotide triphosphate hydrolases"/>
    <property type="match status" value="1"/>
</dbReference>
<gene>
    <name evidence="10" type="ORF">ATZ36_04270</name>
</gene>
<evidence type="ECO:0000256" key="4">
    <source>
        <dbReference type="ARBA" id="ARBA00024929"/>
    </source>
</evidence>